<dbReference type="Gene3D" id="3.40.50.2300">
    <property type="match status" value="1"/>
</dbReference>
<dbReference type="InterPro" id="IPR000792">
    <property type="entry name" value="Tscrpt_reg_LuxR_C"/>
</dbReference>
<dbReference type="AlphaFoldDB" id="A0A7W6WKA8"/>
<protein>
    <submittedName>
        <fullName evidence="6">Two-component system nitrate/nitrite response regulator NarP</fullName>
    </submittedName>
</protein>
<reference evidence="6 7" key="1">
    <citation type="submission" date="2020-08" db="EMBL/GenBank/DDBJ databases">
        <title>Genome sequencing of Purple Non-Sulfur Bacteria from various extreme environments.</title>
        <authorList>
            <person name="Mayer M."/>
        </authorList>
    </citation>
    <scope>NUCLEOTIDE SEQUENCE [LARGE SCALE GENOMIC DNA]</scope>
    <source>
        <strain evidence="6 7">JA135</strain>
    </source>
</reference>
<gene>
    <name evidence="6" type="ORF">GGD88_001105</name>
</gene>
<dbReference type="CDD" id="cd17535">
    <property type="entry name" value="REC_NarL-like"/>
    <property type="match status" value="1"/>
</dbReference>
<dbReference type="InterPro" id="IPR058245">
    <property type="entry name" value="NreC/VraR/RcsB-like_REC"/>
</dbReference>
<feature type="domain" description="HTH luxR-type" evidence="4">
    <location>
        <begin position="144"/>
        <end position="209"/>
    </location>
</feature>
<evidence type="ECO:0000259" key="4">
    <source>
        <dbReference type="PROSITE" id="PS50043"/>
    </source>
</evidence>
<comment type="caution">
    <text evidence="6">The sequence shown here is derived from an EMBL/GenBank/DDBJ whole genome shotgun (WGS) entry which is preliminary data.</text>
</comment>
<keyword evidence="7" id="KW-1185">Reference proteome</keyword>
<dbReference type="RefSeq" id="WP_184432514.1">
    <property type="nucleotide sequence ID" value="NZ_JACIGI010000006.1"/>
</dbReference>
<evidence type="ECO:0000259" key="5">
    <source>
        <dbReference type="PROSITE" id="PS50110"/>
    </source>
</evidence>
<dbReference type="PROSITE" id="PS00622">
    <property type="entry name" value="HTH_LUXR_1"/>
    <property type="match status" value="1"/>
</dbReference>
<dbReference type="SUPFAM" id="SSF46894">
    <property type="entry name" value="C-terminal effector domain of the bipartite response regulators"/>
    <property type="match status" value="1"/>
</dbReference>
<evidence type="ECO:0000313" key="7">
    <source>
        <dbReference type="Proteomes" id="UP000555728"/>
    </source>
</evidence>
<dbReference type="InterPro" id="IPR011006">
    <property type="entry name" value="CheY-like_superfamily"/>
</dbReference>
<evidence type="ECO:0000256" key="3">
    <source>
        <dbReference type="PROSITE-ProRule" id="PRU00169"/>
    </source>
</evidence>
<dbReference type="Gene3D" id="1.10.10.10">
    <property type="entry name" value="Winged helix-like DNA-binding domain superfamily/Winged helix DNA-binding domain"/>
    <property type="match status" value="1"/>
</dbReference>
<sequence>METRERPLLDVFVADKSPLVRMAMKTLLGGDPRFNLLGTAEDGELFMRAVDRLTFRVGVIGWVMPYMDGPAVLRALRDRPEAPRILVYTGDPDPDIPRQVMELGGAGFCCKSESPERLLAAIDTVARGHMTFPYTDITRTGPRATSPLDGLTARERELLACLAEGQSNARIAARFGISVHTVKFHLKNVFGKLDVSNRAGAVAVYLASPDRGGGAGVNALPRSGSAA</sequence>
<proteinExistence type="predicted"/>
<dbReference type="Pfam" id="PF00072">
    <property type="entry name" value="Response_reg"/>
    <property type="match status" value="1"/>
</dbReference>
<dbReference type="InterPro" id="IPR039420">
    <property type="entry name" value="WalR-like"/>
</dbReference>
<dbReference type="GO" id="GO:0000160">
    <property type="term" value="P:phosphorelay signal transduction system"/>
    <property type="evidence" value="ECO:0007669"/>
    <property type="project" value="InterPro"/>
</dbReference>
<dbReference type="PROSITE" id="PS50110">
    <property type="entry name" value="RESPONSE_REGULATORY"/>
    <property type="match status" value="1"/>
</dbReference>
<dbReference type="InterPro" id="IPR036388">
    <property type="entry name" value="WH-like_DNA-bd_sf"/>
</dbReference>
<dbReference type="SMART" id="SM00421">
    <property type="entry name" value="HTH_LUXR"/>
    <property type="match status" value="1"/>
</dbReference>
<dbReference type="PROSITE" id="PS50043">
    <property type="entry name" value="HTH_LUXR_2"/>
    <property type="match status" value="1"/>
</dbReference>
<dbReference type="PANTHER" id="PTHR43214:SF43">
    <property type="entry name" value="TWO-COMPONENT RESPONSE REGULATOR"/>
    <property type="match status" value="1"/>
</dbReference>
<dbReference type="InterPro" id="IPR016032">
    <property type="entry name" value="Sig_transdc_resp-reg_C-effctor"/>
</dbReference>
<dbReference type="EMBL" id="JACIGI010000006">
    <property type="protein sequence ID" value="MBB4285388.1"/>
    <property type="molecule type" value="Genomic_DNA"/>
</dbReference>
<dbReference type="InterPro" id="IPR001789">
    <property type="entry name" value="Sig_transdc_resp-reg_receiver"/>
</dbReference>
<dbReference type="PRINTS" id="PR00038">
    <property type="entry name" value="HTHLUXR"/>
</dbReference>
<dbReference type="SMART" id="SM00448">
    <property type="entry name" value="REC"/>
    <property type="match status" value="1"/>
</dbReference>
<keyword evidence="2" id="KW-0238">DNA-binding</keyword>
<dbReference type="GO" id="GO:0006355">
    <property type="term" value="P:regulation of DNA-templated transcription"/>
    <property type="evidence" value="ECO:0007669"/>
    <property type="project" value="InterPro"/>
</dbReference>
<evidence type="ECO:0000256" key="1">
    <source>
        <dbReference type="ARBA" id="ARBA00022553"/>
    </source>
</evidence>
<dbReference type="SUPFAM" id="SSF52172">
    <property type="entry name" value="CheY-like"/>
    <property type="match status" value="1"/>
</dbReference>
<dbReference type="Pfam" id="PF00196">
    <property type="entry name" value="GerE"/>
    <property type="match status" value="1"/>
</dbReference>
<evidence type="ECO:0000256" key="2">
    <source>
        <dbReference type="ARBA" id="ARBA00023125"/>
    </source>
</evidence>
<dbReference type="CDD" id="cd06170">
    <property type="entry name" value="LuxR_C_like"/>
    <property type="match status" value="1"/>
</dbReference>
<dbReference type="PANTHER" id="PTHR43214">
    <property type="entry name" value="TWO-COMPONENT RESPONSE REGULATOR"/>
    <property type="match status" value="1"/>
</dbReference>
<keyword evidence="1" id="KW-0597">Phosphoprotein</keyword>
<feature type="domain" description="Response regulatory" evidence="5">
    <location>
        <begin position="10"/>
        <end position="126"/>
    </location>
</feature>
<organism evidence="6 7">
    <name type="scientific">Roseospira goensis</name>
    <dbReference type="NCBI Taxonomy" id="391922"/>
    <lineage>
        <taxon>Bacteria</taxon>
        <taxon>Pseudomonadati</taxon>
        <taxon>Pseudomonadota</taxon>
        <taxon>Alphaproteobacteria</taxon>
        <taxon>Rhodospirillales</taxon>
        <taxon>Rhodospirillaceae</taxon>
        <taxon>Roseospira</taxon>
    </lineage>
</organism>
<dbReference type="Proteomes" id="UP000555728">
    <property type="component" value="Unassembled WGS sequence"/>
</dbReference>
<name>A0A7W6WKA8_9PROT</name>
<accession>A0A7W6WKA8</accession>
<comment type="caution">
    <text evidence="3">Lacks conserved residue(s) required for the propagation of feature annotation.</text>
</comment>
<dbReference type="GO" id="GO:0003677">
    <property type="term" value="F:DNA binding"/>
    <property type="evidence" value="ECO:0007669"/>
    <property type="project" value="UniProtKB-KW"/>
</dbReference>
<evidence type="ECO:0000313" key="6">
    <source>
        <dbReference type="EMBL" id="MBB4285388.1"/>
    </source>
</evidence>